<dbReference type="InterPro" id="IPR043128">
    <property type="entry name" value="Rev_trsase/Diguanyl_cyclase"/>
</dbReference>
<feature type="domain" description="HAMP" evidence="3">
    <location>
        <begin position="360"/>
        <end position="412"/>
    </location>
</feature>
<dbReference type="CDD" id="cd00130">
    <property type="entry name" value="PAS"/>
    <property type="match status" value="1"/>
</dbReference>
<dbReference type="eggNOG" id="COG3706">
    <property type="taxonomic scope" value="Bacteria"/>
</dbReference>
<dbReference type="AlphaFoldDB" id="K9YSE7"/>
<dbReference type="CDD" id="cd01949">
    <property type="entry name" value="GGDEF"/>
    <property type="match status" value="1"/>
</dbReference>
<dbReference type="SMART" id="SM00304">
    <property type="entry name" value="HAMP"/>
    <property type="match status" value="1"/>
</dbReference>
<dbReference type="Pfam" id="PF22673">
    <property type="entry name" value="MCP-like_PDC_1"/>
    <property type="match status" value="1"/>
</dbReference>
<dbReference type="FunFam" id="3.30.70.270:FF:000001">
    <property type="entry name" value="Diguanylate cyclase domain protein"/>
    <property type="match status" value="1"/>
</dbReference>
<dbReference type="InterPro" id="IPR035965">
    <property type="entry name" value="PAS-like_dom_sf"/>
</dbReference>
<dbReference type="InterPro" id="IPR013656">
    <property type="entry name" value="PAS_4"/>
</dbReference>
<dbReference type="SMART" id="SM00091">
    <property type="entry name" value="PAS"/>
    <property type="match status" value="1"/>
</dbReference>
<organism evidence="5 6">
    <name type="scientific">Dactylococcopsis salina (strain PCC 8305)</name>
    <name type="common">Myxobactron salinum</name>
    <dbReference type="NCBI Taxonomy" id="13035"/>
    <lineage>
        <taxon>Bacteria</taxon>
        <taxon>Bacillati</taxon>
        <taxon>Cyanobacteriota</taxon>
        <taxon>Cyanophyceae</taxon>
        <taxon>Nodosilineales</taxon>
        <taxon>Cymatolegaceae</taxon>
        <taxon>Dactylococcopsis</taxon>
    </lineage>
</organism>
<evidence type="ECO:0000313" key="5">
    <source>
        <dbReference type="EMBL" id="AFZ49432.1"/>
    </source>
</evidence>
<dbReference type="PROSITE" id="PS50887">
    <property type="entry name" value="GGDEF"/>
    <property type="match status" value="1"/>
</dbReference>
<dbReference type="SUPFAM" id="SSF55073">
    <property type="entry name" value="Nucleotide cyclase"/>
    <property type="match status" value="1"/>
</dbReference>
<dbReference type="PANTHER" id="PTHR45138">
    <property type="entry name" value="REGULATORY COMPONENTS OF SENSORY TRANSDUCTION SYSTEM"/>
    <property type="match status" value="1"/>
</dbReference>
<dbReference type="InterPro" id="IPR000160">
    <property type="entry name" value="GGDEF_dom"/>
</dbReference>
<dbReference type="PANTHER" id="PTHR45138:SF9">
    <property type="entry name" value="DIGUANYLATE CYCLASE DGCM-RELATED"/>
    <property type="match status" value="1"/>
</dbReference>
<feature type="domain" description="PAS" evidence="1">
    <location>
        <begin position="435"/>
        <end position="505"/>
    </location>
</feature>
<name>K9YSE7_DACS8</name>
<dbReference type="GO" id="GO:0005886">
    <property type="term" value="C:plasma membrane"/>
    <property type="evidence" value="ECO:0007669"/>
    <property type="project" value="TreeGrafter"/>
</dbReference>
<dbReference type="InterPro" id="IPR000014">
    <property type="entry name" value="PAS"/>
</dbReference>
<dbReference type="PROSITE" id="PS50885">
    <property type="entry name" value="HAMP"/>
    <property type="match status" value="1"/>
</dbReference>
<evidence type="ECO:0000259" key="2">
    <source>
        <dbReference type="PROSITE" id="PS50113"/>
    </source>
</evidence>
<dbReference type="GO" id="GO:0052621">
    <property type="term" value="F:diguanylate cyclase activity"/>
    <property type="evidence" value="ECO:0007669"/>
    <property type="project" value="TreeGrafter"/>
</dbReference>
<dbReference type="eggNOG" id="COG3850">
    <property type="taxonomic scope" value="Bacteria"/>
</dbReference>
<evidence type="ECO:0000259" key="1">
    <source>
        <dbReference type="PROSITE" id="PS50112"/>
    </source>
</evidence>
<dbReference type="HOGENOM" id="CLU_020788_0_0_3"/>
<evidence type="ECO:0000259" key="4">
    <source>
        <dbReference type="PROSITE" id="PS50887"/>
    </source>
</evidence>
<dbReference type="RefSeq" id="WP_015228444.1">
    <property type="nucleotide sequence ID" value="NC_019780.1"/>
</dbReference>
<dbReference type="KEGG" id="dsl:Dacsa_0667"/>
<proteinExistence type="predicted"/>
<dbReference type="CDD" id="cd06225">
    <property type="entry name" value="HAMP"/>
    <property type="match status" value="1"/>
</dbReference>
<dbReference type="Pfam" id="PF00672">
    <property type="entry name" value="HAMP"/>
    <property type="match status" value="1"/>
</dbReference>
<dbReference type="Gene3D" id="6.10.340.10">
    <property type="match status" value="1"/>
</dbReference>
<dbReference type="Proteomes" id="UP000010482">
    <property type="component" value="Chromosome"/>
</dbReference>
<dbReference type="PROSITE" id="PS50113">
    <property type="entry name" value="PAC"/>
    <property type="match status" value="1"/>
</dbReference>
<reference evidence="5" key="1">
    <citation type="submission" date="2012-04" db="EMBL/GenBank/DDBJ databases">
        <title>Finished genome of Dactylococcopsis salina PCC 8305.</title>
        <authorList>
            <consortium name="US DOE Joint Genome Institute"/>
            <person name="Gugger M."/>
            <person name="Coursin T."/>
            <person name="Rippka R."/>
            <person name="Tandeau De Marsac N."/>
            <person name="Huntemann M."/>
            <person name="Wei C.-L."/>
            <person name="Han J."/>
            <person name="Detter J.C."/>
            <person name="Han C."/>
            <person name="Tapia R."/>
            <person name="Daligault H."/>
            <person name="Chen A."/>
            <person name="Krypides N."/>
            <person name="Mavromatis K."/>
            <person name="Markowitz V."/>
            <person name="Szeto E."/>
            <person name="Ivanova N."/>
            <person name="Ovchinnikova G."/>
            <person name="Pagani I."/>
            <person name="Pati A."/>
            <person name="Goodwin L."/>
            <person name="Peters L."/>
            <person name="Pitluck S."/>
            <person name="Woyke T."/>
            <person name="Kerfeld C."/>
        </authorList>
    </citation>
    <scope>NUCLEOTIDE SEQUENCE [LARGE SCALE GENOMIC DNA]</scope>
    <source>
        <strain evidence="5">PCC 8305</strain>
    </source>
</reference>
<dbReference type="STRING" id="13035.Dacsa_0667"/>
<dbReference type="Pfam" id="PF00990">
    <property type="entry name" value="GGDEF"/>
    <property type="match status" value="1"/>
</dbReference>
<evidence type="ECO:0000313" key="6">
    <source>
        <dbReference type="Proteomes" id="UP000010482"/>
    </source>
</evidence>
<dbReference type="GO" id="GO:0043709">
    <property type="term" value="P:cell adhesion involved in single-species biofilm formation"/>
    <property type="evidence" value="ECO:0007669"/>
    <property type="project" value="TreeGrafter"/>
</dbReference>
<dbReference type="SMART" id="SM00267">
    <property type="entry name" value="GGDEF"/>
    <property type="match status" value="1"/>
</dbReference>
<dbReference type="PROSITE" id="PS50112">
    <property type="entry name" value="PAS"/>
    <property type="match status" value="1"/>
</dbReference>
<dbReference type="InterPro" id="IPR029787">
    <property type="entry name" value="Nucleotide_cyclase"/>
</dbReference>
<dbReference type="InterPro" id="IPR003660">
    <property type="entry name" value="HAMP_dom"/>
</dbReference>
<evidence type="ECO:0000259" key="3">
    <source>
        <dbReference type="PROSITE" id="PS50885"/>
    </source>
</evidence>
<dbReference type="NCBIfam" id="TIGR00229">
    <property type="entry name" value="sensory_box"/>
    <property type="match status" value="1"/>
</dbReference>
<dbReference type="InterPro" id="IPR050469">
    <property type="entry name" value="Diguanylate_Cyclase"/>
</dbReference>
<dbReference type="EMBL" id="CP003944">
    <property type="protein sequence ID" value="AFZ49432.1"/>
    <property type="molecule type" value="Genomic_DNA"/>
</dbReference>
<dbReference type="Gene3D" id="3.30.450.20">
    <property type="entry name" value="PAS domain"/>
    <property type="match status" value="2"/>
</dbReference>
<dbReference type="Gene3D" id="3.30.70.270">
    <property type="match status" value="1"/>
</dbReference>
<keyword evidence="6" id="KW-1185">Reference proteome</keyword>
<feature type="domain" description="GGDEF" evidence="4">
    <location>
        <begin position="598"/>
        <end position="735"/>
    </location>
</feature>
<accession>K9YSE7</accession>
<dbReference type="GO" id="GO:0007165">
    <property type="term" value="P:signal transduction"/>
    <property type="evidence" value="ECO:0007669"/>
    <property type="project" value="InterPro"/>
</dbReference>
<dbReference type="NCBIfam" id="TIGR00254">
    <property type="entry name" value="GGDEF"/>
    <property type="match status" value="1"/>
</dbReference>
<dbReference type="GO" id="GO:1902201">
    <property type="term" value="P:negative regulation of bacterial-type flagellum-dependent cell motility"/>
    <property type="evidence" value="ECO:0007669"/>
    <property type="project" value="TreeGrafter"/>
</dbReference>
<feature type="domain" description="PAC" evidence="2">
    <location>
        <begin position="507"/>
        <end position="559"/>
    </location>
</feature>
<dbReference type="SUPFAM" id="SSF55785">
    <property type="entry name" value="PYP-like sensor domain (PAS domain)"/>
    <property type="match status" value="1"/>
</dbReference>
<dbReference type="SUPFAM" id="SSF158472">
    <property type="entry name" value="HAMP domain-like"/>
    <property type="match status" value="1"/>
</dbReference>
<protein>
    <submittedName>
        <fullName evidence="5">PAS domain S-box/diguanylate cyclase (GGDEF) domain-containing protein</fullName>
    </submittedName>
</protein>
<sequence>MGYLSYRSGQQTVQDLTDQLLVKTENQVVQELDHHLSLPHEINQFNIAMVESGVIDLENLDQLHNYLIAEHQKFPQVTSVLFGNPQGAFLFVNDTELPKGNTAAQELQVEVGRFDLDNPSRINLYALNVGGTIGCYFKTIKNVDVRERPWYRRAVTTQTSGWSDLFQIGTGNVLAINAYAPFYNASQELEGVFSINLSLEALNHFLANLTLRSKAGEVFIIERNGLLVANSAGELPYRTSRRQKGKILEPGKVEFRRIPAQKSSNQVIAKATAALTEEFNDLNTIQSPQFIEFAMEAGKKDPYFLRVFSYQDDYGLDWLVVTVVPKSEFTGAIEANVRRTIALSGVALLASLGLGWWTSRRIARSLLRLSQASKSVAQGKFNDSFSTSRIREVDTLSESFSQMARSLQEAEQFRDHYQAKLEQEVTEKTLALSESYAELQLITDSISGCISFIDSSLRYQFVNHTYEVWFNCRKEDMIGRTVEEVIGAEAYQKALPDIQRVLAGETVTYEKELTYQGGKTRHVSAVLTPKLDAKNQVLGYYALITDISDRKQLELELKKANQDLEQLATVDGLTQLANRRTFDKHLQEEWNRAYRESLPLSILFCDVDYFKKYNDYYGHQAGDDCLQKVALIIKENCKRAEDFPARYGGEEFVIICAGINADNAKNLAENIRKRLFHRAIPHERNPDQNRVTLSIGIASVIPRPCDNPNDLLREADRALYLAKKQGRDRVISFQF</sequence>
<dbReference type="InterPro" id="IPR000700">
    <property type="entry name" value="PAS-assoc_C"/>
</dbReference>
<dbReference type="Pfam" id="PF08448">
    <property type="entry name" value="PAS_4"/>
    <property type="match status" value="1"/>
</dbReference>
<gene>
    <name evidence="5" type="ORF">Dacsa_0667</name>
</gene>